<proteinExistence type="predicted"/>
<gene>
    <name evidence="1" type="primary">PM0886</name>
    <name evidence="3" type="ORF">C2800_02275</name>
    <name evidence="2" type="ORF">NM948_08425</name>
</gene>
<dbReference type="EMBL" id="KP660723">
    <property type="protein sequence ID" value="AMK08562.1"/>
    <property type="molecule type" value="Genomic_DNA"/>
</dbReference>
<dbReference type="PANTHER" id="PTHR34227">
    <property type="entry name" value="CHAPERONE PROTEIN YCDY"/>
    <property type="match status" value="1"/>
</dbReference>
<organism evidence="1">
    <name type="scientific">Pasteurella multocida</name>
    <dbReference type="NCBI Taxonomy" id="747"/>
    <lineage>
        <taxon>Bacteria</taxon>
        <taxon>Pseudomonadati</taxon>
        <taxon>Pseudomonadota</taxon>
        <taxon>Gammaproteobacteria</taxon>
        <taxon>Pasteurellales</taxon>
        <taxon>Pasteurellaceae</taxon>
        <taxon>Pasteurella</taxon>
    </lineage>
</organism>
<reference evidence="1" key="1">
    <citation type="submission" date="2015-01" db="EMBL/GenBank/DDBJ databases">
        <title>Draft genome sequence of Pasteurella multocida isolated from alpaca pneumonia.</title>
        <authorList>
            <person name="Maturrano L."/>
            <person name="Hurtado R."/>
            <person name="Allasi N."/>
            <person name="Juscamayta E."/>
            <person name="Fernandez D."/>
            <person name="Maximiliano J."/>
            <person name="Rimac R."/>
            <person name="Rosadio R."/>
        </authorList>
    </citation>
    <scope>NUCLEOTIDE SEQUENCE</scope>
    <source>
        <strain evidence="1">UNMSM</strain>
    </source>
</reference>
<accession>A0A126QI70</accession>
<dbReference type="PIRSF" id="PIRSF004690">
    <property type="entry name" value="DmsD"/>
    <property type="match status" value="1"/>
</dbReference>
<dbReference type="SUPFAM" id="SSF89155">
    <property type="entry name" value="TorD-like"/>
    <property type="match status" value="1"/>
</dbReference>
<evidence type="ECO:0000313" key="3">
    <source>
        <dbReference type="EMBL" id="NNI78267.1"/>
    </source>
</evidence>
<reference evidence="2" key="3">
    <citation type="submission" date="2022-07" db="EMBL/GenBank/DDBJ databases">
        <title>Genome-based characterization of novel serogroup A variants of Pasteurella multocida.</title>
        <authorList>
            <person name="Prajapati A."/>
            <person name="Yogisharadhya R."/>
            <person name="Mohanty N."/>
            <person name="Chanda M."/>
            <person name="Mendem S.K."/>
            <person name="Siddaramappa S."/>
            <person name="Shivachandra S.B."/>
        </authorList>
    </citation>
    <scope>NUCLEOTIDE SEQUENCE</scope>
    <source>
        <strain evidence="2">NIVEDIPm19</strain>
    </source>
</reference>
<dbReference type="Gene3D" id="1.10.3480.10">
    <property type="entry name" value="TorD-like"/>
    <property type="match status" value="1"/>
</dbReference>
<dbReference type="InterPro" id="IPR036411">
    <property type="entry name" value="TorD-like_sf"/>
</dbReference>
<evidence type="ECO:0000313" key="4">
    <source>
        <dbReference type="Proteomes" id="UP000540079"/>
    </source>
</evidence>
<sequence length="191" mass="21489">MTTENQLNAFSMLSRLFGNLFYRAPNDPILANVFAWLQQQGLSEIWALELDNQSQQAINSVQMPLDLNALSKEYDKLFMGDTPQVSTKISDYAVSVEEFVNFRQQRGMPALESADHFALLLLTASWIEDNLDSVAAQHQLFEQFLLPCASQFLTQVESKASLPFYRALALLSKEMLAAMADELEEASEQAV</sequence>
<dbReference type="InterPro" id="IPR050289">
    <property type="entry name" value="TorD/DmsD_chaperones"/>
</dbReference>
<dbReference type="EMBL" id="PPVL01000002">
    <property type="protein sequence ID" value="NNI78267.1"/>
    <property type="molecule type" value="Genomic_DNA"/>
</dbReference>
<evidence type="ECO:0000313" key="2">
    <source>
        <dbReference type="EMBL" id="MDA5623560.1"/>
    </source>
</evidence>
<dbReference type="InterPro" id="IPR026269">
    <property type="entry name" value="DmsD-type"/>
</dbReference>
<protein>
    <submittedName>
        <fullName evidence="2">Molecular chaperone</fullName>
    </submittedName>
    <submittedName>
        <fullName evidence="1">PM0886 protein</fullName>
    </submittedName>
</protein>
<dbReference type="Proteomes" id="UP000540079">
    <property type="component" value="Unassembled WGS sequence"/>
</dbReference>
<evidence type="ECO:0000313" key="1">
    <source>
        <dbReference type="EMBL" id="AMK08562.1"/>
    </source>
</evidence>
<dbReference type="EMBL" id="JANJHC010000018">
    <property type="protein sequence ID" value="MDA5623560.1"/>
    <property type="molecule type" value="Genomic_DNA"/>
</dbReference>
<dbReference type="Proteomes" id="UP001145481">
    <property type="component" value="Unassembled WGS sequence"/>
</dbReference>
<name>A0A126QI70_PASMD</name>
<dbReference type="RefSeq" id="WP_014391255.1">
    <property type="nucleotide sequence ID" value="NZ_CP030096.1"/>
</dbReference>
<reference evidence="3 4" key="2">
    <citation type="journal article" date="2018" name="Front. Microbiol.">
        <title>Genetic and Phylogenetic Characteristics of Pasteurella multocida Isolates From Different Host Species.</title>
        <authorList>
            <person name="Peng Z."/>
            <person name="Liang W."/>
            <person name="Wang F."/>
            <person name="Xu Z."/>
            <person name="Xie Z."/>
            <person name="Lian Z."/>
            <person name="Hua L."/>
            <person name="Zhou R."/>
            <person name="Chen H."/>
            <person name="Wu B."/>
        </authorList>
    </citation>
    <scope>NUCLEOTIDE SEQUENCE [LARGE SCALE GENOMIC DNA]</scope>
    <source>
        <strain evidence="3 4">HNA06</strain>
    </source>
</reference>
<dbReference type="PANTHER" id="PTHR34227:SF12">
    <property type="entry name" value="CHAPERONE PROTEIN YCDY"/>
    <property type="match status" value="1"/>
</dbReference>
<dbReference type="AlphaFoldDB" id="A0A126QI70"/>